<proteinExistence type="inferred from homology"/>
<dbReference type="InterPro" id="IPR011856">
    <property type="entry name" value="tRNA_endonuc-like_dom_sf"/>
</dbReference>
<dbReference type="EMBL" id="PDLY01000001">
    <property type="protein sequence ID" value="MBA5726882.1"/>
    <property type="molecule type" value="Genomic_DNA"/>
</dbReference>
<dbReference type="Proteomes" id="UP000765338">
    <property type="component" value="Unassembled WGS sequence"/>
</dbReference>
<accession>A0ABR5ZRM9</accession>
<dbReference type="Pfam" id="PF02021">
    <property type="entry name" value="UPF0102"/>
    <property type="match status" value="1"/>
</dbReference>
<dbReference type="InterPro" id="IPR011335">
    <property type="entry name" value="Restrct_endonuc-II-like"/>
</dbReference>
<keyword evidence="4" id="KW-0378">Hydrolase</keyword>
<comment type="caution">
    <text evidence="4">The sequence shown here is derived from an EMBL/GenBank/DDBJ whole genome shotgun (WGS) entry which is preliminary data.</text>
</comment>
<dbReference type="HAMAP" id="MF_00048">
    <property type="entry name" value="UPF0102"/>
    <property type="match status" value="1"/>
</dbReference>
<gene>
    <name evidence="4" type="ORF">CPA56_02585</name>
</gene>
<dbReference type="GO" id="GO:0004519">
    <property type="term" value="F:endonuclease activity"/>
    <property type="evidence" value="ECO:0007669"/>
    <property type="project" value="UniProtKB-KW"/>
</dbReference>
<organism evidence="4 5">
    <name type="scientific">Bombella mellum</name>
    <dbReference type="NCBI Taxonomy" id="2039288"/>
    <lineage>
        <taxon>Bacteria</taxon>
        <taxon>Pseudomonadati</taxon>
        <taxon>Pseudomonadota</taxon>
        <taxon>Alphaproteobacteria</taxon>
        <taxon>Acetobacterales</taxon>
        <taxon>Acetobacteraceae</taxon>
        <taxon>Bombella</taxon>
    </lineage>
</organism>
<dbReference type="SUPFAM" id="SSF52980">
    <property type="entry name" value="Restriction endonuclease-like"/>
    <property type="match status" value="1"/>
</dbReference>
<evidence type="ECO:0000256" key="1">
    <source>
        <dbReference type="ARBA" id="ARBA00006738"/>
    </source>
</evidence>
<dbReference type="PANTHER" id="PTHR34039:SF1">
    <property type="entry name" value="UPF0102 PROTEIN YRAN"/>
    <property type="match status" value="1"/>
</dbReference>
<sequence>MPGKTPPAPAPSPSRRKRGSLAHEAGLQAETLAADFLIQQGYTLLARRFRTPHGEIDLLMDNGDCLLAVEVKQRSTLADARYALSHRQGERLLRAFSFIIETRPDWQRPDNRLDVFVIDRAGSIEQIENALQLW</sequence>
<keyword evidence="4" id="KW-0540">Nuclease</keyword>
<dbReference type="PANTHER" id="PTHR34039">
    <property type="entry name" value="UPF0102 PROTEIN YRAN"/>
    <property type="match status" value="1"/>
</dbReference>
<name>A0ABR5ZRM9_9PROT</name>
<protein>
    <recommendedName>
        <fullName evidence="2">UPF0102 protein CPA56_02585</fullName>
    </recommendedName>
</protein>
<comment type="similarity">
    <text evidence="1 2">Belongs to the UPF0102 family.</text>
</comment>
<dbReference type="InterPro" id="IPR003509">
    <property type="entry name" value="UPF0102_YraN-like"/>
</dbReference>
<feature type="region of interest" description="Disordered" evidence="3">
    <location>
        <begin position="1"/>
        <end position="21"/>
    </location>
</feature>
<evidence type="ECO:0000256" key="3">
    <source>
        <dbReference type="SAM" id="MobiDB-lite"/>
    </source>
</evidence>
<evidence type="ECO:0000313" key="5">
    <source>
        <dbReference type="Proteomes" id="UP000765338"/>
    </source>
</evidence>
<keyword evidence="5" id="KW-1185">Reference proteome</keyword>
<reference evidence="4 5" key="1">
    <citation type="submission" date="2017-10" db="EMBL/GenBank/DDBJ databases">
        <authorList>
            <person name="Jakob F."/>
        </authorList>
    </citation>
    <scope>NUCLEOTIDE SEQUENCE [LARGE SCALE GENOMIC DNA]</scope>
    <source>
        <strain evidence="4 5">TMW 2.1889</strain>
    </source>
</reference>
<feature type="compositionally biased region" description="Pro residues" evidence="3">
    <location>
        <begin position="1"/>
        <end position="12"/>
    </location>
</feature>
<evidence type="ECO:0000313" key="4">
    <source>
        <dbReference type="EMBL" id="MBA5726882.1"/>
    </source>
</evidence>
<evidence type="ECO:0000256" key="2">
    <source>
        <dbReference type="HAMAP-Rule" id="MF_00048"/>
    </source>
</evidence>
<dbReference type="Gene3D" id="3.40.1350.10">
    <property type="match status" value="1"/>
</dbReference>
<keyword evidence="4" id="KW-0255">Endonuclease</keyword>